<organism evidence="2 3">
    <name type="scientific">Enterococcus pallens ATCC BAA-351</name>
    <dbReference type="NCBI Taxonomy" id="1158607"/>
    <lineage>
        <taxon>Bacteria</taxon>
        <taxon>Bacillati</taxon>
        <taxon>Bacillota</taxon>
        <taxon>Bacilli</taxon>
        <taxon>Lactobacillales</taxon>
        <taxon>Enterococcaceae</taxon>
        <taxon>Enterococcus</taxon>
    </lineage>
</organism>
<protein>
    <recommendedName>
        <fullName evidence="1">HTH cro/C1-type domain-containing protein</fullName>
    </recommendedName>
</protein>
<dbReference type="Proteomes" id="UP000013782">
    <property type="component" value="Unassembled WGS sequence"/>
</dbReference>
<dbReference type="PROSITE" id="PS50943">
    <property type="entry name" value="HTH_CROC1"/>
    <property type="match status" value="1"/>
</dbReference>
<feature type="domain" description="HTH cro/C1-type" evidence="1">
    <location>
        <begin position="3"/>
        <end position="57"/>
    </location>
</feature>
<dbReference type="GO" id="GO:0003677">
    <property type="term" value="F:DNA binding"/>
    <property type="evidence" value="ECO:0007669"/>
    <property type="project" value="InterPro"/>
</dbReference>
<dbReference type="PATRIC" id="fig|1158607.3.peg.5123"/>
<dbReference type="SMART" id="SM00530">
    <property type="entry name" value="HTH_XRE"/>
    <property type="match status" value="1"/>
</dbReference>
<accession>R2SET7</accession>
<sequence>MNLLEARKKMKFTQKQVADFAEIERAYYSLIETGTRTPSVSVAKKLGQVLKIDWTLIYEESEEEK</sequence>
<dbReference type="eggNOG" id="COG1476">
    <property type="taxonomic scope" value="Bacteria"/>
</dbReference>
<dbReference type="AlphaFoldDB" id="R2SET7"/>
<reference evidence="2 3" key="1">
    <citation type="submission" date="2013-02" db="EMBL/GenBank/DDBJ databases">
        <title>The Genome Sequence of Enterococcus pallens BAA-351.</title>
        <authorList>
            <consortium name="The Broad Institute Genome Sequencing Platform"/>
            <consortium name="The Broad Institute Genome Sequencing Center for Infectious Disease"/>
            <person name="Earl A.M."/>
            <person name="Gilmore M.S."/>
            <person name="Lebreton F."/>
            <person name="Walker B."/>
            <person name="Young S.K."/>
            <person name="Zeng Q."/>
            <person name="Gargeya S."/>
            <person name="Fitzgerald M."/>
            <person name="Haas B."/>
            <person name="Abouelleil A."/>
            <person name="Alvarado L."/>
            <person name="Arachchi H.M."/>
            <person name="Berlin A.M."/>
            <person name="Chapman S.B."/>
            <person name="Dewar J."/>
            <person name="Goldberg J."/>
            <person name="Griggs A."/>
            <person name="Gujja S."/>
            <person name="Hansen M."/>
            <person name="Howarth C."/>
            <person name="Imamovic A."/>
            <person name="Larimer J."/>
            <person name="McCowan C."/>
            <person name="Murphy C."/>
            <person name="Neiman D."/>
            <person name="Pearson M."/>
            <person name="Priest M."/>
            <person name="Roberts A."/>
            <person name="Saif S."/>
            <person name="Shea T."/>
            <person name="Sisk P."/>
            <person name="Sykes S."/>
            <person name="Wortman J."/>
            <person name="Nusbaum C."/>
            <person name="Birren B."/>
        </authorList>
    </citation>
    <scope>NUCLEOTIDE SEQUENCE [LARGE SCALE GENOMIC DNA]</scope>
    <source>
        <strain evidence="2 3">ATCC BAA-351</strain>
    </source>
</reference>
<dbReference type="SUPFAM" id="SSF47413">
    <property type="entry name" value="lambda repressor-like DNA-binding domains"/>
    <property type="match status" value="1"/>
</dbReference>
<dbReference type="RefSeq" id="WP_010760067.1">
    <property type="nucleotide sequence ID" value="NZ_ASWD01000003.1"/>
</dbReference>
<dbReference type="EMBL" id="AJAQ01000050">
    <property type="protein sequence ID" value="EOH86699.1"/>
    <property type="molecule type" value="Genomic_DNA"/>
</dbReference>
<dbReference type="HOGENOM" id="CLU_066192_44_5_9"/>
<dbReference type="STRING" id="160454.RV10_GL003651"/>
<dbReference type="InterPro" id="IPR010982">
    <property type="entry name" value="Lambda_DNA-bd_dom_sf"/>
</dbReference>
<name>R2SET7_9ENTE</name>
<proteinExistence type="predicted"/>
<comment type="caution">
    <text evidence="2">The sequence shown here is derived from an EMBL/GenBank/DDBJ whole genome shotgun (WGS) entry which is preliminary data.</text>
</comment>
<dbReference type="CDD" id="cd00093">
    <property type="entry name" value="HTH_XRE"/>
    <property type="match status" value="1"/>
</dbReference>
<gene>
    <name evidence="2" type="ORF">UAU_05144</name>
</gene>
<evidence type="ECO:0000313" key="3">
    <source>
        <dbReference type="Proteomes" id="UP000013782"/>
    </source>
</evidence>
<evidence type="ECO:0000259" key="1">
    <source>
        <dbReference type="PROSITE" id="PS50943"/>
    </source>
</evidence>
<dbReference type="Gene3D" id="1.10.260.40">
    <property type="entry name" value="lambda repressor-like DNA-binding domains"/>
    <property type="match status" value="1"/>
</dbReference>
<dbReference type="InterPro" id="IPR001387">
    <property type="entry name" value="Cro/C1-type_HTH"/>
</dbReference>
<dbReference type="Pfam" id="PF01381">
    <property type="entry name" value="HTH_3"/>
    <property type="match status" value="1"/>
</dbReference>
<keyword evidence="3" id="KW-1185">Reference proteome</keyword>
<evidence type="ECO:0000313" key="2">
    <source>
        <dbReference type="EMBL" id="EOH86699.1"/>
    </source>
</evidence>